<reference evidence="3 4" key="2">
    <citation type="submission" date="2009-02" db="EMBL/GenBank/DDBJ databases">
        <title>Draft genome sequence of Holdemania filiformis DSM 12042.</title>
        <authorList>
            <person name="Sudarsanam P."/>
            <person name="Ley R."/>
            <person name="Guruge J."/>
            <person name="Turnbaugh P.J."/>
            <person name="Mahowald M."/>
            <person name="Liep D."/>
            <person name="Gordon J."/>
        </authorList>
    </citation>
    <scope>NUCLEOTIDE SEQUENCE [LARGE SCALE GENOMIC DNA]</scope>
    <source>
        <strain evidence="3 4">DSM 12042</strain>
    </source>
</reference>
<dbReference type="CDD" id="cd00657">
    <property type="entry name" value="Ferritin_like"/>
    <property type="match status" value="1"/>
</dbReference>
<dbReference type="Gene3D" id="6.10.140.1960">
    <property type="match status" value="1"/>
</dbReference>
<sequence>MNMPNFANPFQGNVNRKMTNAELMQAIRLDIAGELEAIYLYESHILATDDLAAKKVLEDIRDEEKAHMGELITLMRYLDPSETDHFLAGESEVKEMLEDLGITKNAEVKTGMTVGSLKE</sequence>
<dbReference type="HOGENOM" id="CLU_141525_0_0_9"/>
<evidence type="ECO:0000256" key="2">
    <source>
        <dbReference type="ARBA" id="ARBA00033787"/>
    </source>
</evidence>
<dbReference type="GO" id="GO:0140737">
    <property type="term" value="C:encapsulin nanocompartment"/>
    <property type="evidence" value="ECO:0007669"/>
    <property type="project" value="UniProtKB-SubCell"/>
</dbReference>
<reference evidence="3 4" key="1">
    <citation type="submission" date="2008-12" db="EMBL/GenBank/DDBJ databases">
        <authorList>
            <person name="Fulton L."/>
            <person name="Clifton S."/>
            <person name="Fulton B."/>
            <person name="Xu J."/>
            <person name="Minx P."/>
            <person name="Pepin K.H."/>
            <person name="Johnson M."/>
            <person name="Bhonagiri V."/>
            <person name="Nash W.E."/>
            <person name="Mardis E.R."/>
            <person name="Wilson R.K."/>
        </authorList>
    </citation>
    <scope>NUCLEOTIDE SEQUENCE [LARGE SCALE GENOMIC DNA]</scope>
    <source>
        <strain evidence="3 4">DSM 12042</strain>
    </source>
</reference>
<dbReference type="Pfam" id="PF03232">
    <property type="entry name" value="COQ7"/>
    <property type="match status" value="1"/>
</dbReference>
<comment type="caution">
    <text evidence="3">The sequence shown here is derived from an EMBL/GenBank/DDBJ whole genome shotgun (WGS) entry which is preliminary data.</text>
</comment>
<proteinExistence type="predicted"/>
<dbReference type="eggNOG" id="COG1633">
    <property type="taxonomic scope" value="Bacteria"/>
</dbReference>
<evidence type="ECO:0000313" key="3">
    <source>
        <dbReference type="EMBL" id="EEF66291.1"/>
    </source>
</evidence>
<gene>
    <name evidence="3" type="ORF">HOLDEFILI_03558</name>
</gene>
<dbReference type="PANTHER" id="PTHR37165">
    <property type="entry name" value="PEPTIDASE U56 FAMILY"/>
    <property type="match status" value="1"/>
</dbReference>
<dbReference type="SUPFAM" id="SSF47240">
    <property type="entry name" value="Ferritin-like"/>
    <property type="match status" value="1"/>
</dbReference>
<name>B9YCJ7_9FIRM</name>
<protein>
    <recommendedName>
        <fullName evidence="5">Ubiquinone biosynthesis protein COQ7</fullName>
    </recommendedName>
</protein>
<evidence type="ECO:0000313" key="4">
    <source>
        <dbReference type="Proteomes" id="UP000005950"/>
    </source>
</evidence>
<dbReference type="EMBL" id="ACCF01000224">
    <property type="protein sequence ID" value="EEF66291.1"/>
    <property type="molecule type" value="Genomic_DNA"/>
</dbReference>
<dbReference type="InterPro" id="IPR009078">
    <property type="entry name" value="Ferritin-like_SF"/>
</dbReference>
<comment type="subcellular location">
    <subcellularLocation>
        <location evidence="1">Encapsulin nanocompartment</location>
    </subcellularLocation>
</comment>
<accession>B9YCJ7</accession>
<dbReference type="STRING" id="545696.HOLDEFILI_03558"/>
<evidence type="ECO:0008006" key="5">
    <source>
        <dbReference type="Google" id="ProtNLM"/>
    </source>
</evidence>
<dbReference type="Proteomes" id="UP000005950">
    <property type="component" value="Unassembled WGS sequence"/>
</dbReference>
<evidence type="ECO:0000256" key="1">
    <source>
        <dbReference type="ARBA" id="ARBA00033738"/>
    </source>
</evidence>
<keyword evidence="2" id="KW-1284">Encapsulin nanocompartment</keyword>
<dbReference type="InterPro" id="IPR051429">
    <property type="entry name" value="Encapsulin_nc"/>
</dbReference>
<dbReference type="PANTHER" id="PTHR37165:SF1">
    <property type="entry name" value="TYPE 1 ENCAPSULIN SHELL PROTEIN"/>
    <property type="match status" value="1"/>
</dbReference>
<organism evidence="3 4">
    <name type="scientific">Holdemania filiformis DSM 12042</name>
    <dbReference type="NCBI Taxonomy" id="545696"/>
    <lineage>
        <taxon>Bacteria</taxon>
        <taxon>Bacillati</taxon>
        <taxon>Bacillota</taxon>
        <taxon>Erysipelotrichia</taxon>
        <taxon>Erysipelotrichales</taxon>
        <taxon>Erysipelotrichaceae</taxon>
        <taxon>Holdemania</taxon>
    </lineage>
</organism>
<dbReference type="AlphaFoldDB" id="B9YCJ7"/>